<dbReference type="RefSeq" id="WP_145091126.1">
    <property type="nucleotide sequence ID" value="NZ_CP036348.1"/>
</dbReference>
<dbReference type="CDD" id="cd03808">
    <property type="entry name" value="GT4_CapM-like"/>
    <property type="match status" value="1"/>
</dbReference>
<reference evidence="3 4" key="1">
    <citation type="submission" date="2019-02" db="EMBL/GenBank/DDBJ databases">
        <title>Deep-cultivation of Planctomycetes and their phenomic and genomic characterization uncovers novel biology.</title>
        <authorList>
            <person name="Wiegand S."/>
            <person name="Jogler M."/>
            <person name="Boedeker C."/>
            <person name="Pinto D."/>
            <person name="Vollmers J."/>
            <person name="Rivas-Marin E."/>
            <person name="Kohn T."/>
            <person name="Peeters S.H."/>
            <person name="Heuer A."/>
            <person name="Rast P."/>
            <person name="Oberbeckmann S."/>
            <person name="Bunk B."/>
            <person name="Jeske O."/>
            <person name="Meyerdierks A."/>
            <person name="Storesund J.E."/>
            <person name="Kallscheuer N."/>
            <person name="Luecker S."/>
            <person name="Lage O.M."/>
            <person name="Pohl T."/>
            <person name="Merkel B.J."/>
            <person name="Hornburger P."/>
            <person name="Mueller R.-W."/>
            <person name="Bruemmer F."/>
            <person name="Labrenz M."/>
            <person name="Spormann A.M."/>
            <person name="Op den Camp H."/>
            <person name="Overmann J."/>
            <person name="Amann R."/>
            <person name="Jetten M.S.M."/>
            <person name="Mascher T."/>
            <person name="Medema M.H."/>
            <person name="Devos D.P."/>
            <person name="Kaster A.-K."/>
            <person name="Ovreas L."/>
            <person name="Rohde M."/>
            <person name="Galperin M.Y."/>
            <person name="Jogler C."/>
        </authorList>
    </citation>
    <scope>NUCLEOTIDE SEQUENCE [LARGE SCALE GENOMIC DNA]</scope>
    <source>
        <strain evidence="3 4">Poly24</strain>
    </source>
</reference>
<dbReference type="EMBL" id="CP036348">
    <property type="protein sequence ID" value="QDV67261.1"/>
    <property type="molecule type" value="Genomic_DNA"/>
</dbReference>
<dbReference type="Gene3D" id="3.40.50.2000">
    <property type="entry name" value="Glycogen Phosphorylase B"/>
    <property type="match status" value="2"/>
</dbReference>
<dbReference type="KEGG" id="rcf:Poly24_09540"/>
<feature type="domain" description="Glycosyl transferase family 1" evidence="1">
    <location>
        <begin position="203"/>
        <end position="362"/>
    </location>
</feature>
<dbReference type="AlphaFoldDB" id="A0A518JP14"/>
<gene>
    <name evidence="3" type="primary">pglA_2</name>
    <name evidence="3" type="ORF">Poly24_09540</name>
</gene>
<keyword evidence="4" id="KW-1185">Reference proteome</keyword>
<protein>
    <submittedName>
        <fullName evidence="3">N, N'-diacetylbacillosaminyl-diphospho-undecaprenol alpha-1,3-N-acetylgalactosaminyltransferase</fullName>
        <ecNumber evidence="3">2.4.1.290</ecNumber>
    </submittedName>
</protein>
<dbReference type="EC" id="2.4.1.290" evidence="3"/>
<dbReference type="PANTHER" id="PTHR12526">
    <property type="entry name" value="GLYCOSYLTRANSFERASE"/>
    <property type="match status" value="1"/>
</dbReference>
<dbReference type="SUPFAM" id="SSF53756">
    <property type="entry name" value="UDP-Glycosyltransferase/glycogen phosphorylase"/>
    <property type="match status" value="1"/>
</dbReference>
<evidence type="ECO:0000313" key="3">
    <source>
        <dbReference type="EMBL" id="QDV67261.1"/>
    </source>
</evidence>
<evidence type="ECO:0000259" key="2">
    <source>
        <dbReference type="Pfam" id="PF13477"/>
    </source>
</evidence>
<evidence type="ECO:0000313" key="4">
    <source>
        <dbReference type="Proteomes" id="UP000315082"/>
    </source>
</evidence>
<dbReference type="Proteomes" id="UP000315082">
    <property type="component" value="Chromosome"/>
</dbReference>
<organism evidence="3 4">
    <name type="scientific">Rosistilla carotiformis</name>
    <dbReference type="NCBI Taxonomy" id="2528017"/>
    <lineage>
        <taxon>Bacteria</taxon>
        <taxon>Pseudomonadati</taxon>
        <taxon>Planctomycetota</taxon>
        <taxon>Planctomycetia</taxon>
        <taxon>Pirellulales</taxon>
        <taxon>Pirellulaceae</taxon>
        <taxon>Rosistilla</taxon>
    </lineage>
</organism>
<keyword evidence="3" id="KW-0328">Glycosyltransferase</keyword>
<evidence type="ECO:0000259" key="1">
    <source>
        <dbReference type="Pfam" id="PF00534"/>
    </source>
</evidence>
<dbReference type="PANTHER" id="PTHR12526:SF638">
    <property type="entry name" value="SPORE COAT PROTEIN SA"/>
    <property type="match status" value="1"/>
</dbReference>
<dbReference type="Pfam" id="PF00534">
    <property type="entry name" value="Glycos_transf_1"/>
    <property type="match status" value="1"/>
</dbReference>
<feature type="domain" description="Glycosyltransferase subfamily 4-like N-terminal" evidence="2">
    <location>
        <begin position="15"/>
        <end position="134"/>
    </location>
</feature>
<keyword evidence="3" id="KW-0808">Transferase</keyword>
<accession>A0A518JP14</accession>
<name>A0A518JP14_9BACT</name>
<dbReference type="Pfam" id="PF13477">
    <property type="entry name" value="Glyco_trans_4_2"/>
    <property type="match status" value="1"/>
</dbReference>
<dbReference type="GO" id="GO:0102335">
    <property type="term" value="F:N,N'-diacetylbacillosaminyl-diphospho-undecaprenol alpha-1,3-N-acetylgalactosaminyltransferase activity"/>
    <property type="evidence" value="ECO:0007669"/>
    <property type="project" value="UniProtKB-EC"/>
</dbReference>
<sequence length="406" mass="44939">MDNKSTLSGDRKHPRVLFVATEDWYFCSHRLPLAEWLIEKGAGVSVATSSGTKSGIIRSAGIEHHVVRLKRASYNPLSEWNAVRDIAAVCRQVRPDILHLVGLKPILYGTIAARRTRVRSTICAISGLGSLFAPGGMSRRLLQTIVRQCYRRYVYGQPKVRVIVQNPDDRDQLVAKEMVLPTQAVIINGSGVDLQKYKYTPDPSGEPIVFTHSRMLWDKGIGQLVEAARLLRQRGVACRFVLAGLPDPANPTSIPAEQLQRWHDEGIVEWLGKRGDIPKLLNRSHIACLPSYYGEGIPLSLIESAAAGRPIITTDMPGCREMVSQSLNGRIVPPRKVVPLADAIEELVGNHSLRQKMGVESRRLAESKYGIDAVREATWQLYQQSLSRPSSPHATRVECPAQKAAA</sequence>
<proteinExistence type="predicted"/>
<dbReference type="OrthoDB" id="9772485at2"/>
<dbReference type="InterPro" id="IPR001296">
    <property type="entry name" value="Glyco_trans_1"/>
</dbReference>
<dbReference type="InterPro" id="IPR028098">
    <property type="entry name" value="Glyco_trans_4-like_N"/>
</dbReference>